<dbReference type="AlphaFoldDB" id="A0A1G8KG34"/>
<dbReference type="SUPFAM" id="SSF49401">
    <property type="entry name" value="Bacterial adhesins"/>
    <property type="match status" value="1"/>
</dbReference>
<evidence type="ECO:0000313" key="3">
    <source>
        <dbReference type="EMBL" id="SDI42352.1"/>
    </source>
</evidence>
<feature type="signal peptide" evidence="1">
    <location>
        <begin position="1"/>
        <end position="25"/>
    </location>
</feature>
<dbReference type="EMBL" id="FNCO01000013">
    <property type="protein sequence ID" value="SDI42352.1"/>
    <property type="molecule type" value="Genomic_DNA"/>
</dbReference>
<name>A0A1G8KG34_9PSED</name>
<organism evidence="3 4">
    <name type="scientific">Pseudomonas abietaniphila</name>
    <dbReference type="NCBI Taxonomy" id="89065"/>
    <lineage>
        <taxon>Bacteria</taxon>
        <taxon>Pseudomonadati</taxon>
        <taxon>Pseudomonadota</taxon>
        <taxon>Gammaproteobacteria</taxon>
        <taxon>Pseudomonadales</taxon>
        <taxon>Pseudomonadaceae</taxon>
        <taxon>Pseudomonas</taxon>
    </lineage>
</organism>
<reference evidence="4" key="1">
    <citation type="submission" date="2016-10" db="EMBL/GenBank/DDBJ databases">
        <authorList>
            <person name="Varghese N."/>
            <person name="Submissions S."/>
        </authorList>
    </citation>
    <scope>NUCLEOTIDE SEQUENCE [LARGE SCALE GENOMIC DNA]</scope>
    <source>
        <strain evidence="4">ATCC 700689</strain>
    </source>
</reference>
<dbReference type="STRING" id="89065.SAMN05216605_11386"/>
<dbReference type="Proteomes" id="UP000182894">
    <property type="component" value="Unassembled WGS sequence"/>
</dbReference>
<keyword evidence="4" id="KW-1185">Reference proteome</keyword>
<dbReference type="InterPro" id="IPR008966">
    <property type="entry name" value="Adhesion_dom_sf"/>
</dbReference>
<dbReference type="Pfam" id="PF00419">
    <property type="entry name" value="Fimbrial"/>
    <property type="match status" value="1"/>
</dbReference>
<dbReference type="GO" id="GO:0009289">
    <property type="term" value="C:pilus"/>
    <property type="evidence" value="ECO:0007669"/>
    <property type="project" value="InterPro"/>
</dbReference>
<dbReference type="InterPro" id="IPR036937">
    <property type="entry name" value="Adhesion_dom_fimbrial_sf"/>
</dbReference>
<keyword evidence="1" id="KW-0732">Signal</keyword>
<sequence>MTTFSFTRWCPTFLLSLALPVTGMAMTCKTQGSGEAVIRADLSSSVAIPATLPDASVVWRSERLNVAVECAREQPGGAEEVFLYLNPDNLQIGQGIRAGLTLNGIDYLQSNGRIPAQQTLPGCSEASGRITTCPTVSFNLPFSVFILKYGPTPPSGVASDVLNYRVFQIDSGSGMNPVPDNNLNYVINDLRGLRFVACNAELRVMPETVEFGDVAIRNVRVGEVATFQRFALATSRICDSPFSLNARFTPVSGTLSGDVLVPTNNDSIGIRITNARNNNPVRYNEPFHATHLLGDDYSATADFNAELLWQTNTPTPGPFSAEVMVDLFYK</sequence>
<proteinExistence type="predicted"/>
<feature type="domain" description="Fimbrial-type adhesion" evidence="2">
    <location>
        <begin position="205"/>
        <end position="329"/>
    </location>
</feature>
<evidence type="ECO:0000259" key="2">
    <source>
        <dbReference type="Pfam" id="PF00419"/>
    </source>
</evidence>
<dbReference type="RefSeq" id="WP_074756153.1">
    <property type="nucleotide sequence ID" value="NZ_FNCO01000013.1"/>
</dbReference>
<evidence type="ECO:0000256" key="1">
    <source>
        <dbReference type="SAM" id="SignalP"/>
    </source>
</evidence>
<evidence type="ECO:0000313" key="4">
    <source>
        <dbReference type="Proteomes" id="UP000182894"/>
    </source>
</evidence>
<dbReference type="OrthoDB" id="8926940at2"/>
<gene>
    <name evidence="3" type="ORF">SAMN05216605_11386</name>
</gene>
<dbReference type="InterPro" id="IPR000259">
    <property type="entry name" value="Adhesion_dom_fimbrial"/>
</dbReference>
<dbReference type="GO" id="GO:0007155">
    <property type="term" value="P:cell adhesion"/>
    <property type="evidence" value="ECO:0007669"/>
    <property type="project" value="InterPro"/>
</dbReference>
<protein>
    <submittedName>
        <fullName evidence="3">Fimbrial protein</fullName>
    </submittedName>
</protein>
<feature type="chain" id="PRO_5010219754" evidence="1">
    <location>
        <begin position="26"/>
        <end position="330"/>
    </location>
</feature>
<dbReference type="Gene3D" id="2.60.40.1090">
    <property type="entry name" value="Fimbrial-type adhesion domain"/>
    <property type="match status" value="1"/>
</dbReference>
<accession>A0A1G8KG34</accession>